<dbReference type="SMART" id="SM00260">
    <property type="entry name" value="CheW"/>
    <property type="match status" value="1"/>
</dbReference>
<feature type="domain" description="CheW-like" evidence="4">
    <location>
        <begin position="21"/>
        <end position="161"/>
    </location>
</feature>
<comment type="caution">
    <text evidence="5">The sequence shown here is derived from an EMBL/GenBank/DDBJ whole genome shotgun (WGS) entry which is preliminary data.</text>
</comment>
<dbReference type="Gene3D" id="2.40.50.180">
    <property type="entry name" value="CheA-289, Domain 4"/>
    <property type="match status" value="1"/>
</dbReference>
<evidence type="ECO:0000256" key="1">
    <source>
        <dbReference type="ARBA" id="ARBA00004496"/>
    </source>
</evidence>
<keyword evidence="6" id="KW-1185">Reference proteome</keyword>
<keyword evidence="3" id="KW-0963">Cytoplasm</keyword>
<dbReference type="Pfam" id="PF01584">
    <property type="entry name" value="CheW"/>
    <property type="match status" value="1"/>
</dbReference>
<dbReference type="SUPFAM" id="SSF50341">
    <property type="entry name" value="CheW-like"/>
    <property type="match status" value="1"/>
</dbReference>
<dbReference type="EMBL" id="JAQSIP010000001">
    <property type="protein sequence ID" value="MDD0837122.1"/>
    <property type="molecule type" value="Genomic_DNA"/>
</dbReference>
<proteinExistence type="predicted"/>
<evidence type="ECO:0000259" key="4">
    <source>
        <dbReference type="PROSITE" id="PS50851"/>
    </source>
</evidence>
<evidence type="ECO:0000256" key="2">
    <source>
        <dbReference type="ARBA" id="ARBA00021483"/>
    </source>
</evidence>
<reference evidence="5 6" key="1">
    <citation type="submission" date="2023-02" db="EMBL/GenBank/DDBJ databases">
        <title>Bacterial whole genomic sequence of Curvibacter sp. HBC61.</title>
        <authorList>
            <person name="Le V."/>
            <person name="Ko S.-R."/>
            <person name="Ahn C.-Y."/>
            <person name="Oh H.-M."/>
        </authorList>
    </citation>
    <scope>NUCLEOTIDE SEQUENCE [LARGE SCALE GENOMIC DNA]</scope>
    <source>
        <strain evidence="5 6">HBC61</strain>
    </source>
</reference>
<evidence type="ECO:0000313" key="5">
    <source>
        <dbReference type="EMBL" id="MDD0837122.1"/>
    </source>
</evidence>
<protein>
    <recommendedName>
        <fullName evidence="2">Chemotaxis protein CheW</fullName>
    </recommendedName>
</protein>
<dbReference type="InterPro" id="IPR039315">
    <property type="entry name" value="CheW"/>
</dbReference>
<dbReference type="InterPro" id="IPR002545">
    <property type="entry name" value="CheW-lke_dom"/>
</dbReference>
<gene>
    <name evidence="5" type="ORF">PSQ40_00915</name>
</gene>
<accession>A0ABT5MTD1</accession>
<evidence type="ECO:0000256" key="3">
    <source>
        <dbReference type="ARBA" id="ARBA00022490"/>
    </source>
</evidence>
<name>A0ABT5MTD1_9BURK</name>
<dbReference type="RefSeq" id="WP_273948002.1">
    <property type="nucleotide sequence ID" value="NZ_JAQSIP010000001.1"/>
</dbReference>
<comment type="subcellular location">
    <subcellularLocation>
        <location evidence="1">Cytoplasm</location>
    </subcellularLocation>
</comment>
<dbReference type="Gene3D" id="2.30.30.40">
    <property type="entry name" value="SH3 Domains"/>
    <property type="match status" value="1"/>
</dbReference>
<evidence type="ECO:0000313" key="6">
    <source>
        <dbReference type="Proteomes" id="UP001528673"/>
    </source>
</evidence>
<dbReference type="PROSITE" id="PS50851">
    <property type="entry name" value="CHEW"/>
    <property type="match status" value="1"/>
</dbReference>
<dbReference type="PANTHER" id="PTHR22617">
    <property type="entry name" value="CHEMOTAXIS SENSOR HISTIDINE KINASE-RELATED"/>
    <property type="match status" value="1"/>
</dbReference>
<dbReference type="PANTHER" id="PTHR22617:SF45">
    <property type="entry name" value="CHEMOTAXIS PROTEIN CHEW"/>
    <property type="match status" value="1"/>
</dbReference>
<sequence length="167" mass="18210">MTTDLTLSPSRDLRADDASATKEFLAFKLGSEEYGMDILHVQEIRSYEAPTKLPNAADFIKGVVNLRGIIVPIVDLRLRFQLERVAYNDLTVVVVVALGNKVWGLVVDAVSDVIELAPSHIKALPDFTSAVDSDYLTGMGSVDQRMVILLDAPRLLAGLDVRESALA</sequence>
<dbReference type="InterPro" id="IPR036061">
    <property type="entry name" value="CheW-like_dom_sf"/>
</dbReference>
<dbReference type="Proteomes" id="UP001528673">
    <property type="component" value="Unassembled WGS sequence"/>
</dbReference>
<organism evidence="5 6">
    <name type="scientific">Curvibacter cyanobacteriorum</name>
    <dbReference type="NCBI Taxonomy" id="3026422"/>
    <lineage>
        <taxon>Bacteria</taxon>
        <taxon>Pseudomonadati</taxon>
        <taxon>Pseudomonadota</taxon>
        <taxon>Betaproteobacteria</taxon>
        <taxon>Burkholderiales</taxon>
        <taxon>Comamonadaceae</taxon>
        <taxon>Curvibacter</taxon>
    </lineage>
</organism>